<evidence type="ECO:0000313" key="2">
    <source>
        <dbReference type="EMBL" id="GAA0726577.1"/>
    </source>
</evidence>
<dbReference type="Pfam" id="PF11823">
    <property type="entry name" value="Se_S_carrier"/>
    <property type="match status" value="1"/>
</dbReference>
<protein>
    <recommendedName>
        <fullName evidence="1">Putative Se/S carrier protein-like domain-containing protein</fullName>
    </recommendedName>
</protein>
<comment type="caution">
    <text evidence="2">The sequence shown here is derived from an EMBL/GenBank/DDBJ whole genome shotgun (WGS) entry which is preliminary data.</text>
</comment>
<dbReference type="EMBL" id="BAAACF010000002">
    <property type="protein sequence ID" value="GAA0726577.1"/>
    <property type="molecule type" value="Genomic_DNA"/>
</dbReference>
<dbReference type="InterPro" id="IPR021778">
    <property type="entry name" value="Se/S_carrier-like"/>
</dbReference>
<sequence length="72" mass="8238">MDAIKGEKILSEKKLIIEVMPTPTSITKSCGISILVKEEDFTLVKDLIYDNKILVNHIYLMENNICKDEIKL</sequence>
<accession>A0ABP3U879</accession>
<name>A0ABP3U879_9CLOT</name>
<proteinExistence type="predicted"/>
<gene>
    <name evidence="2" type="ORF">GCM10008905_23320</name>
</gene>
<organism evidence="2 3">
    <name type="scientific">Clostridium malenominatum</name>
    <dbReference type="NCBI Taxonomy" id="1539"/>
    <lineage>
        <taxon>Bacteria</taxon>
        <taxon>Bacillati</taxon>
        <taxon>Bacillota</taxon>
        <taxon>Clostridia</taxon>
        <taxon>Eubacteriales</taxon>
        <taxon>Clostridiaceae</taxon>
        <taxon>Clostridium</taxon>
    </lineage>
</organism>
<reference evidence="3" key="1">
    <citation type="journal article" date="2019" name="Int. J. Syst. Evol. Microbiol.">
        <title>The Global Catalogue of Microorganisms (GCM) 10K type strain sequencing project: providing services to taxonomists for standard genome sequencing and annotation.</title>
        <authorList>
            <consortium name="The Broad Institute Genomics Platform"/>
            <consortium name="The Broad Institute Genome Sequencing Center for Infectious Disease"/>
            <person name="Wu L."/>
            <person name="Ma J."/>
        </authorList>
    </citation>
    <scope>NUCLEOTIDE SEQUENCE [LARGE SCALE GENOMIC DNA]</scope>
    <source>
        <strain evidence="3">JCM 1405</strain>
    </source>
</reference>
<dbReference type="Proteomes" id="UP001500339">
    <property type="component" value="Unassembled WGS sequence"/>
</dbReference>
<keyword evidence="3" id="KW-1185">Reference proteome</keyword>
<feature type="domain" description="Putative Se/S carrier protein-like" evidence="1">
    <location>
        <begin position="2"/>
        <end position="59"/>
    </location>
</feature>
<evidence type="ECO:0000259" key="1">
    <source>
        <dbReference type="Pfam" id="PF11823"/>
    </source>
</evidence>
<evidence type="ECO:0000313" key="3">
    <source>
        <dbReference type="Proteomes" id="UP001500339"/>
    </source>
</evidence>